<evidence type="ECO:0000313" key="1">
    <source>
        <dbReference type="EMBL" id="MFG3817460.1"/>
    </source>
</evidence>
<accession>A0ABW7CBB7</accession>
<dbReference type="Gene3D" id="2.150.10.10">
    <property type="entry name" value="Serralysin-like metalloprotease, C-terminal"/>
    <property type="match status" value="1"/>
</dbReference>
<dbReference type="EMBL" id="JAZAQF010000043">
    <property type="protein sequence ID" value="MFG3817460.1"/>
    <property type="molecule type" value="Genomic_DNA"/>
</dbReference>
<dbReference type="SUPFAM" id="SSF51120">
    <property type="entry name" value="beta-Roll"/>
    <property type="match status" value="1"/>
</dbReference>
<gene>
    <name evidence="1" type="ORF">VPK24_07405</name>
</gene>
<name>A0ABW7CBB7_9CYAN</name>
<protein>
    <recommendedName>
        <fullName evidence="3">Calcium-binding protein</fullName>
    </recommendedName>
</protein>
<reference evidence="2" key="1">
    <citation type="journal article" date="2024" name="Algal Res.">
        <title>Biochemical, toxicological and genomic investigation of a high-biomass producing Limnothrix strain isolated from Italian shallow drinking water reservoir.</title>
        <authorList>
            <person name="Simonazzi M."/>
            <person name="Shishido T.K."/>
            <person name="Delbaje E."/>
            <person name="Wahlsten M."/>
            <person name="Fewer D.P."/>
            <person name="Sivonen K."/>
            <person name="Pezzolesi L."/>
            <person name="Pistocchi R."/>
        </authorList>
    </citation>
    <scope>NUCLEOTIDE SEQUENCE [LARGE SCALE GENOMIC DNA]</scope>
    <source>
        <strain evidence="2">LRLZ20PSL1</strain>
    </source>
</reference>
<dbReference type="RefSeq" id="WP_393011803.1">
    <property type="nucleotide sequence ID" value="NZ_JAZAQF010000043.1"/>
</dbReference>
<comment type="caution">
    <text evidence="1">The sequence shown here is derived from an EMBL/GenBank/DDBJ whole genome shotgun (WGS) entry which is preliminary data.</text>
</comment>
<organism evidence="1 2">
    <name type="scientific">Limnothrix redekei LRLZ20PSL1</name>
    <dbReference type="NCBI Taxonomy" id="3112953"/>
    <lineage>
        <taxon>Bacteria</taxon>
        <taxon>Bacillati</taxon>
        <taxon>Cyanobacteriota</taxon>
        <taxon>Cyanophyceae</taxon>
        <taxon>Pseudanabaenales</taxon>
        <taxon>Pseudanabaenaceae</taxon>
        <taxon>Limnothrix</taxon>
    </lineage>
</organism>
<evidence type="ECO:0008006" key="3">
    <source>
        <dbReference type="Google" id="ProtNLM"/>
    </source>
</evidence>
<sequence length="348" mass="37871">MTALNSLFDESFYLAAYPDVAAAVRNRQQVSGLQHFLNSGMREGRTAISRFYSQPDRELAYRQAYPDVDAAIRSGGLASGLQHYFQSGESEGRSLFPRAFDEQWYRKRFSDVNNAITQKTFTSGLEHYVRFGRGEQRAPSTFFDFDYFQAYPDVKAARDNGAAFLSGWDHFNQAGRIEGRVATFSGTKGNDLVVGNGALDTLTGVEMDAGRCFAGGTLTGGQCREYLSLGANELDTLTGGPGVDSFEVGRQLTTRLGINYNPFYTAAGNSDFVRIQNFEPGKDRLILGTKQGDPGFRASGTEFVSAPDGVYVYARSQSLTGGADLMAIVEGVDLDASDVLVSTTFLGS</sequence>
<dbReference type="InterPro" id="IPR011049">
    <property type="entry name" value="Serralysin-like_metalloprot_C"/>
</dbReference>
<keyword evidence="2" id="KW-1185">Reference proteome</keyword>
<evidence type="ECO:0000313" key="2">
    <source>
        <dbReference type="Proteomes" id="UP001604335"/>
    </source>
</evidence>
<proteinExistence type="predicted"/>
<dbReference type="Proteomes" id="UP001604335">
    <property type="component" value="Unassembled WGS sequence"/>
</dbReference>